<evidence type="ECO:0000313" key="3">
    <source>
        <dbReference type="Proteomes" id="UP000226192"/>
    </source>
</evidence>
<dbReference type="Proteomes" id="UP000226192">
    <property type="component" value="Unassembled WGS sequence"/>
</dbReference>
<dbReference type="AlphaFoldDB" id="A0A2C5Y872"/>
<keyword evidence="3" id="KW-1185">Reference proteome</keyword>
<reference evidence="2 3" key="1">
    <citation type="submission" date="2017-06" db="EMBL/GenBank/DDBJ databases">
        <title>Ant-infecting Ophiocordyceps genomes reveal a high diversity of potential behavioral manipulation genes and a possible major role for enterotoxins.</title>
        <authorList>
            <person name="De Bekker C."/>
            <person name="Evans H.C."/>
            <person name="Brachmann A."/>
            <person name="Hughes D.P."/>
        </authorList>
    </citation>
    <scope>NUCLEOTIDE SEQUENCE [LARGE SCALE GENOMIC DNA]</scope>
    <source>
        <strain evidence="2 3">Map64</strain>
    </source>
</reference>
<dbReference type="PANTHER" id="PTHR37848:SF1">
    <property type="entry name" value="SUN DOMAIN-CONTAINING PROTEIN"/>
    <property type="match status" value="1"/>
</dbReference>
<evidence type="ECO:0000256" key="1">
    <source>
        <dbReference type="SAM" id="MobiDB-lite"/>
    </source>
</evidence>
<proteinExistence type="predicted"/>
<sequence>MSKSPGIEPALKAPPHIDETESSISLHTAQGPLGASSSERYVDAPSQAPLETDEDLPPLYTDHDFGQEGGASCFNPLAPTPLVAPFKSSSDGRVEYFLDKRLDSDAVFLVEHVRQLATVPPRLFARIQGTHHARRRRDRHDDEGSSQSSVREQVVDFDIRIELTHLLYSDIARRQAWRTIVTAGNFDKVHRGTVFAERAPGFGGRSSSSVHVENGVSSLEAWCQGFCARKGGLRCFVLERRIQGWDYELLTARLTGLARATNYRGRVSVTFPIKGERIEVWNACRTNQWRLTRWIRALVYVTMLWIMVWPWLALRTRKWETVAAEWNMSRPARGTGSSRGRGGASGRREYAAGMSEEAWYAAWAAGIQRAMLERRDGELDQADLEGRRDEVAGVQAMGLVNRSFGWGEDEF</sequence>
<protein>
    <submittedName>
        <fullName evidence="2">Uncharacterized protein</fullName>
    </submittedName>
</protein>
<feature type="region of interest" description="Disordered" evidence="1">
    <location>
        <begin position="1"/>
        <end position="59"/>
    </location>
</feature>
<organism evidence="2 3">
    <name type="scientific">Ophiocordyceps australis</name>
    <dbReference type="NCBI Taxonomy" id="1399860"/>
    <lineage>
        <taxon>Eukaryota</taxon>
        <taxon>Fungi</taxon>
        <taxon>Dikarya</taxon>
        <taxon>Ascomycota</taxon>
        <taxon>Pezizomycotina</taxon>
        <taxon>Sordariomycetes</taxon>
        <taxon>Hypocreomycetidae</taxon>
        <taxon>Hypocreales</taxon>
        <taxon>Ophiocordycipitaceae</taxon>
        <taxon>Ophiocordyceps</taxon>
    </lineage>
</organism>
<evidence type="ECO:0000313" key="2">
    <source>
        <dbReference type="EMBL" id="PHH65685.1"/>
    </source>
</evidence>
<feature type="compositionally biased region" description="Basic residues" evidence="1">
    <location>
        <begin position="129"/>
        <end position="138"/>
    </location>
</feature>
<accession>A0A2C5Y872</accession>
<feature type="region of interest" description="Disordered" evidence="1">
    <location>
        <begin position="127"/>
        <end position="149"/>
    </location>
</feature>
<dbReference type="OrthoDB" id="203796at2759"/>
<gene>
    <name evidence="2" type="ORF">CDD81_1771</name>
</gene>
<comment type="caution">
    <text evidence="2">The sequence shown here is derived from an EMBL/GenBank/DDBJ whole genome shotgun (WGS) entry which is preliminary data.</text>
</comment>
<name>A0A2C5Y872_9HYPO</name>
<dbReference type="EMBL" id="NJET01000015">
    <property type="protein sequence ID" value="PHH65685.1"/>
    <property type="molecule type" value="Genomic_DNA"/>
</dbReference>
<dbReference type="PANTHER" id="PTHR37848">
    <property type="entry name" value="EXPRESSED PROTEIN"/>
    <property type="match status" value="1"/>
</dbReference>